<dbReference type="EMBL" id="MWDQ01000010">
    <property type="protein sequence ID" value="OQB75484.1"/>
    <property type="molecule type" value="Genomic_DNA"/>
</dbReference>
<evidence type="ECO:0000259" key="1">
    <source>
        <dbReference type="Pfam" id="PF01507"/>
    </source>
</evidence>
<dbReference type="GO" id="GO:0003824">
    <property type="term" value="F:catalytic activity"/>
    <property type="evidence" value="ECO:0007669"/>
    <property type="project" value="InterPro"/>
</dbReference>
<comment type="caution">
    <text evidence="2">The sequence shown here is derived from an EMBL/GenBank/DDBJ whole genome shotgun (WGS) entry which is preliminary data.</text>
</comment>
<feature type="domain" description="Phosphoadenosine phosphosulphate reductase" evidence="1">
    <location>
        <begin position="24"/>
        <end position="176"/>
    </location>
</feature>
<dbReference type="Proteomes" id="UP000485562">
    <property type="component" value="Unassembled WGS sequence"/>
</dbReference>
<protein>
    <recommendedName>
        <fullName evidence="1">Phosphoadenosine phosphosulphate reductase domain-containing protein</fullName>
    </recommendedName>
</protein>
<organism evidence="2">
    <name type="scientific">candidate division TA06 bacterium ADurb.Bin131</name>
    <dbReference type="NCBI Taxonomy" id="1852827"/>
    <lineage>
        <taxon>Bacteria</taxon>
        <taxon>Bacteria division TA06</taxon>
    </lineage>
</organism>
<reference evidence="2" key="1">
    <citation type="submission" date="2017-02" db="EMBL/GenBank/DDBJ databases">
        <title>Delving into the versatile metabolic prowess of the omnipresent phylum Bacteroidetes.</title>
        <authorList>
            <person name="Nobu M.K."/>
            <person name="Mei R."/>
            <person name="Narihiro T."/>
            <person name="Kuroda K."/>
            <person name="Liu W.-T."/>
        </authorList>
    </citation>
    <scope>NUCLEOTIDE SEQUENCE</scope>
    <source>
        <strain evidence="2">ADurb.Bin131</strain>
    </source>
</reference>
<proteinExistence type="predicted"/>
<dbReference type="Pfam" id="PF01507">
    <property type="entry name" value="PAPS_reduct"/>
    <property type="match status" value="1"/>
</dbReference>
<dbReference type="SUPFAM" id="SSF52402">
    <property type="entry name" value="Adenine nucleotide alpha hydrolases-like"/>
    <property type="match status" value="1"/>
</dbReference>
<accession>A0A1V6CFC9</accession>
<evidence type="ECO:0000313" key="2">
    <source>
        <dbReference type="EMBL" id="OQB75484.1"/>
    </source>
</evidence>
<gene>
    <name evidence="2" type="ORF">BWX89_00027</name>
</gene>
<dbReference type="InterPro" id="IPR014729">
    <property type="entry name" value="Rossmann-like_a/b/a_fold"/>
</dbReference>
<name>A0A1V6CFC9_UNCT6</name>
<dbReference type="InterPro" id="IPR002500">
    <property type="entry name" value="PAPS_reduct_dom"/>
</dbReference>
<sequence length="232" mass="27886">MNEHIFSAVNLLKLVRQETDSIGVSLSFGKDSLATLDLCCAVFDRVEAFYLYRVRDLEIVKKYSQYVKDRYNVEVRMFPHFDLCRCYKYAVLQPHWKNLSKKVPVVKMRDIENQFRAEKNIVWIAYGWRRNDSFSRALIMKQTKGFDYKNKRVFPLRSWNRKDVIDFLNKRKIPIPNSFGRKEQGGLDFHPEALRYLKENFKEDYEKWIVDFPFSEVQLLSNDNNQKEKEKK</sequence>
<dbReference type="Gene3D" id="3.40.50.620">
    <property type="entry name" value="HUPs"/>
    <property type="match status" value="1"/>
</dbReference>
<dbReference type="AlphaFoldDB" id="A0A1V6CFC9"/>